<dbReference type="Gene3D" id="3.40.50.12780">
    <property type="entry name" value="N-terminal domain of ligase-like"/>
    <property type="match status" value="1"/>
</dbReference>
<dbReference type="GO" id="GO:0006631">
    <property type="term" value="P:fatty acid metabolic process"/>
    <property type="evidence" value="ECO:0007669"/>
    <property type="project" value="TreeGrafter"/>
</dbReference>
<proteinExistence type="inferred from homology"/>
<dbReference type="Pfam" id="PF13193">
    <property type="entry name" value="AMP-binding_C"/>
    <property type="match status" value="1"/>
</dbReference>
<dbReference type="InterPro" id="IPR025110">
    <property type="entry name" value="AMP-bd_C"/>
</dbReference>
<evidence type="ECO:0000259" key="4">
    <source>
        <dbReference type="Pfam" id="PF13193"/>
    </source>
</evidence>
<reference evidence="5 6" key="1">
    <citation type="submission" date="2016-10" db="EMBL/GenBank/DDBJ databases">
        <authorList>
            <person name="de Groot N.N."/>
        </authorList>
    </citation>
    <scope>NUCLEOTIDE SEQUENCE [LARGE SCALE GENOMIC DNA]</scope>
    <source>
        <strain evidence="5 6">CGMCC 4.1859</strain>
    </source>
</reference>
<dbReference type="InterPro" id="IPR045851">
    <property type="entry name" value="AMP-bd_C_sf"/>
</dbReference>
<evidence type="ECO:0000256" key="2">
    <source>
        <dbReference type="ARBA" id="ARBA00022598"/>
    </source>
</evidence>
<dbReference type="SUPFAM" id="SSF56801">
    <property type="entry name" value="Acetyl-CoA synthetase-like"/>
    <property type="match status" value="1"/>
</dbReference>
<dbReference type="InterPro" id="IPR000873">
    <property type="entry name" value="AMP-dep_synth/lig_dom"/>
</dbReference>
<feature type="domain" description="AMP-dependent synthetase/ligase" evidence="3">
    <location>
        <begin position="10"/>
        <end position="360"/>
    </location>
</feature>
<evidence type="ECO:0000313" key="6">
    <source>
        <dbReference type="Proteomes" id="UP000198614"/>
    </source>
</evidence>
<feature type="domain" description="AMP-binding enzyme C-terminal" evidence="4">
    <location>
        <begin position="410"/>
        <end position="485"/>
    </location>
</feature>
<comment type="similarity">
    <text evidence="1">Belongs to the ATP-dependent AMP-binding enzyme family.</text>
</comment>
<gene>
    <name evidence="5" type="ORF">SAMN05216260_108140</name>
</gene>
<evidence type="ECO:0000313" key="5">
    <source>
        <dbReference type="EMBL" id="SDF45807.1"/>
    </source>
</evidence>
<dbReference type="FunFam" id="3.30.300.30:FF:000008">
    <property type="entry name" value="2,3-dihydroxybenzoate-AMP ligase"/>
    <property type="match status" value="1"/>
</dbReference>
<sequence length="504" mass="54053">MNTLTARLAAVAGERPHHPALVCGEERRTYRELWENSARWAAVLGAHAVEPGTRVGYLGRDSAFLVELFYACARTGAVFLPIGSRFTTPEVEHLLDDSGATVLFVQRDFAESAEALTTSATVLIAEEATGAGDGAGAPVTEGAGDPVVQFYTSGTTGVPKGVVLAHRSFFAVAEALAAAGEDWVDFLPGDTTLVGVPCWHVGGLWWVVQALNAGATVVVMPALSAAGVLALVPRHGVTTMCAPPALLSLILDEPGRRPEALRTLRKIVYGAAPISQTLLRRCIEEIGCALAQIYGLTETGNTAVCLPPAEHYPGNPLLHAAGRPYPGFEVKIVDRSGTALPRGAAGEVCLRTPARMVEYWGRPEATAETLRDGWIHTGDVGHLDEAGYVHLRDRVKNMIIRAGENVYPAEVENALHRSPAVADAAVIGIPDDRWGEAVLACVVPAPGHRVSARELRLFLRELLADYKIPTRFVAVEAIPRNGVGKILHRELRAPYWEGRERQLN</sequence>
<dbReference type="Gene3D" id="3.30.300.30">
    <property type="match status" value="1"/>
</dbReference>
<dbReference type="NCBIfam" id="NF004837">
    <property type="entry name" value="PRK06187.1"/>
    <property type="match status" value="1"/>
</dbReference>
<name>A0A1G7L8H4_9ACTN</name>
<dbReference type="AlphaFoldDB" id="A0A1G7L8H4"/>
<evidence type="ECO:0000259" key="3">
    <source>
        <dbReference type="Pfam" id="PF00501"/>
    </source>
</evidence>
<accession>A0A1G7L8H4</accession>
<protein>
    <submittedName>
        <fullName evidence="5">Long-chain acyl-CoA synthetase</fullName>
    </submittedName>
</protein>
<keyword evidence="2" id="KW-0436">Ligase</keyword>
<dbReference type="Proteomes" id="UP000198614">
    <property type="component" value="Unassembled WGS sequence"/>
</dbReference>
<organism evidence="5 6">
    <name type="scientific">Streptomyces griseoaurantiacus</name>
    <dbReference type="NCBI Taxonomy" id="68213"/>
    <lineage>
        <taxon>Bacteria</taxon>
        <taxon>Bacillati</taxon>
        <taxon>Actinomycetota</taxon>
        <taxon>Actinomycetes</taxon>
        <taxon>Kitasatosporales</taxon>
        <taxon>Streptomycetaceae</taxon>
        <taxon>Streptomyces</taxon>
        <taxon>Streptomyces aurantiacus group</taxon>
    </lineage>
</organism>
<dbReference type="OrthoDB" id="9803968at2"/>
<evidence type="ECO:0000256" key="1">
    <source>
        <dbReference type="ARBA" id="ARBA00006432"/>
    </source>
</evidence>
<dbReference type="PANTHER" id="PTHR43201">
    <property type="entry name" value="ACYL-COA SYNTHETASE"/>
    <property type="match status" value="1"/>
</dbReference>
<dbReference type="EMBL" id="FNAX01000008">
    <property type="protein sequence ID" value="SDF45807.1"/>
    <property type="molecule type" value="Genomic_DNA"/>
</dbReference>
<dbReference type="PANTHER" id="PTHR43201:SF5">
    <property type="entry name" value="MEDIUM-CHAIN ACYL-COA LIGASE ACSF2, MITOCHONDRIAL"/>
    <property type="match status" value="1"/>
</dbReference>
<dbReference type="Pfam" id="PF00501">
    <property type="entry name" value="AMP-binding"/>
    <property type="match status" value="1"/>
</dbReference>
<dbReference type="GO" id="GO:0031956">
    <property type="term" value="F:medium-chain fatty acid-CoA ligase activity"/>
    <property type="evidence" value="ECO:0007669"/>
    <property type="project" value="TreeGrafter"/>
</dbReference>
<dbReference type="InterPro" id="IPR042099">
    <property type="entry name" value="ANL_N_sf"/>
</dbReference>